<dbReference type="Gene3D" id="1.10.10.10">
    <property type="entry name" value="Winged helix-like DNA-binding domain superfamily/Winged helix DNA-binding domain"/>
    <property type="match status" value="1"/>
</dbReference>
<evidence type="ECO:0000256" key="1">
    <source>
        <dbReference type="ARBA" id="ARBA00009437"/>
    </source>
</evidence>
<keyword evidence="3" id="KW-0238">DNA-binding</keyword>
<dbReference type="Pfam" id="PF03466">
    <property type="entry name" value="LysR_substrate"/>
    <property type="match status" value="1"/>
</dbReference>
<dbReference type="Pfam" id="PF00126">
    <property type="entry name" value="HTH_1"/>
    <property type="match status" value="1"/>
</dbReference>
<evidence type="ECO:0000256" key="3">
    <source>
        <dbReference type="ARBA" id="ARBA00023125"/>
    </source>
</evidence>
<dbReference type="FunFam" id="1.10.10.10:FF:000038">
    <property type="entry name" value="Glycine cleavage system transcriptional activator"/>
    <property type="match status" value="1"/>
</dbReference>
<dbReference type="SUPFAM" id="SSF46785">
    <property type="entry name" value="Winged helix' DNA-binding domain"/>
    <property type="match status" value="1"/>
</dbReference>
<sequence length="297" mass="32198">MNAVRAFEAAARHESFAQAADELAVTPSAVSQQVKMLEDILGCALFTRHARGLSLTAAGRRYLPALSEALDLIADASRTAAAGTDDRTLSVTCLGSFGALWLVPRLVDFEAAVPDIDVRLSTSDKIVDLGRDGIDAGVRYGPGPYPGIHAEPLMEETVFPVCAPAMAKRLTRLEDLANVPLLHDASAGARATYSWQSWLRRWPAWLNAHDIKGFDASRGPGFTNSTFLVQAAIAERGVMLGRSVLVHDALCAGTLVRPFDMTLPAGARYWFVTTADGLTQRKVARFREWLFDAVARM</sequence>
<name>A0A8J7S008_9PROT</name>
<evidence type="ECO:0000313" key="7">
    <source>
        <dbReference type="Proteomes" id="UP000672602"/>
    </source>
</evidence>
<dbReference type="GO" id="GO:0043565">
    <property type="term" value="F:sequence-specific DNA binding"/>
    <property type="evidence" value="ECO:0007669"/>
    <property type="project" value="TreeGrafter"/>
</dbReference>
<gene>
    <name evidence="6" type="primary">gcvA</name>
    <name evidence="6" type="ORF">KAJ83_12605</name>
</gene>
<comment type="caution">
    <text evidence="6">The sequence shown here is derived from an EMBL/GenBank/DDBJ whole genome shotgun (WGS) entry which is preliminary data.</text>
</comment>
<evidence type="ECO:0000256" key="2">
    <source>
        <dbReference type="ARBA" id="ARBA00023015"/>
    </source>
</evidence>
<dbReference type="SUPFAM" id="SSF53850">
    <property type="entry name" value="Periplasmic binding protein-like II"/>
    <property type="match status" value="1"/>
</dbReference>
<dbReference type="NCBIfam" id="NF008352">
    <property type="entry name" value="PRK11139.1"/>
    <property type="match status" value="1"/>
</dbReference>
<dbReference type="EMBL" id="JAGMWN010000005">
    <property type="protein sequence ID" value="MBP5857852.1"/>
    <property type="molecule type" value="Genomic_DNA"/>
</dbReference>
<dbReference type="InterPro" id="IPR036390">
    <property type="entry name" value="WH_DNA-bd_sf"/>
</dbReference>
<keyword evidence="7" id="KW-1185">Reference proteome</keyword>
<dbReference type="GO" id="GO:0006351">
    <property type="term" value="P:DNA-templated transcription"/>
    <property type="evidence" value="ECO:0007669"/>
    <property type="project" value="TreeGrafter"/>
</dbReference>
<protein>
    <submittedName>
        <fullName evidence="6">Transcriptional regulator GcvA</fullName>
    </submittedName>
</protein>
<dbReference type="Gene3D" id="3.40.190.10">
    <property type="entry name" value="Periplasmic binding protein-like II"/>
    <property type="match status" value="2"/>
</dbReference>
<organism evidence="6 7">
    <name type="scientific">Marivibrio halodurans</name>
    <dbReference type="NCBI Taxonomy" id="2039722"/>
    <lineage>
        <taxon>Bacteria</taxon>
        <taxon>Pseudomonadati</taxon>
        <taxon>Pseudomonadota</taxon>
        <taxon>Alphaproteobacteria</taxon>
        <taxon>Rhodospirillales</taxon>
        <taxon>Rhodospirillaceae</taxon>
        <taxon>Marivibrio</taxon>
    </lineage>
</organism>
<dbReference type="PANTHER" id="PTHR30537">
    <property type="entry name" value="HTH-TYPE TRANSCRIPTIONAL REGULATOR"/>
    <property type="match status" value="1"/>
</dbReference>
<dbReference type="CDD" id="cd08432">
    <property type="entry name" value="PBP2_GcdR_TrpI_HvrB_AmpR_like"/>
    <property type="match status" value="1"/>
</dbReference>
<accession>A0A8J7S008</accession>
<reference evidence="6" key="1">
    <citation type="submission" date="2021-04" db="EMBL/GenBank/DDBJ databases">
        <authorList>
            <person name="Zhang D.-C."/>
        </authorList>
    </citation>
    <scope>NUCLEOTIDE SEQUENCE</scope>
    <source>
        <strain evidence="6">CGMCC 1.15697</strain>
    </source>
</reference>
<comment type="similarity">
    <text evidence="1">Belongs to the LysR transcriptional regulatory family.</text>
</comment>
<dbReference type="AlphaFoldDB" id="A0A8J7S008"/>
<dbReference type="GO" id="GO:0003700">
    <property type="term" value="F:DNA-binding transcription factor activity"/>
    <property type="evidence" value="ECO:0007669"/>
    <property type="project" value="InterPro"/>
</dbReference>
<dbReference type="PANTHER" id="PTHR30537:SF74">
    <property type="entry name" value="HTH-TYPE TRANSCRIPTIONAL REGULATOR TRPI"/>
    <property type="match status" value="1"/>
</dbReference>
<dbReference type="PRINTS" id="PR00039">
    <property type="entry name" value="HTHLYSR"/>
</dbReference>
<evidence type="ECO:0000256" key="4">
    <source>
        <dbReference type="ARBA" id="ARBA00023163"/>
    </source>
</evidence>
<dbReference type="InterPro" id="IPR005119">
    <property type="entry name" value="LysR_subst-bd"/>
</dbReference>
<keyword evidence="2" id="KW-0805">Transcription regulation</keyword>
<evidence type="ECO:0000259" key="5">
    <source>
        <dbReference type="PROSITE" id="PS50931"/>
    </source>
</evidence>
<dbReference type="InterPro" id="IPR000847">
    <property type="entry name" value="LysR_HTH_N"/>
</dbReference>
<feature type="domain" description="HTH lysR-type" evidence="5">
    <location>
        <begin position="1"/>
        <end position="56"/>
    </location>
</feature>
<evidence type="ECO:0000313" key="6">
    <source>
        <dbReference type="EMBL" id="MBP5857852.1"/>
    </source>
</evidence>
<dbReference type="PROSITE" id="PS50931">
    <property type="entry name" value="HTH_LYSR"/>
    <property type="match status" value="1"/>
</dbReference>
<dbReference type="InterPro" id="IPR036388">
    <property type="entry name" value="WH-like_DNA-bd_sf"/>
</dbReference>
<dbReference type="InterPro" id="IPR058163">
    <property type="entry name" value="LysR-type_TF_proteobact-type"/>
</dbReference>
<dbReference type="Proteomes" id="UP000672602">
    <property type="component" value="Unassembled WGS sequence"/>
</dbReference>
<proteinExistence type="inferred from homology"/>
<keyword evidence="4" id="KW-0804">Transcription</keyword>